<feature type="transmembrane region" description="Helical" evidence="5">
    <location>
        <begin position="62"/>
        <end position="78"/>
    </location>
</feature>
<feature type="transmembrane region" description="Helical" evidence="5">
    <location>
        <begin position="12"/>
        <end position="31"/>
    </location>
</feature>
<evidence type="ECO:0000259" key="6">
    <source>
        <dbReference type="Pfam" id="PF04932"/>
    </source>
</evidence>
<organism evidence="7 8">
    <name type="scientific">Clostridium argentinense CDC 2741</name>
    <dbReference type="NCBI Taxonomy" id="1418104"/>
    <lineage>
        <taxon>Bacteria</taxon>
        <taxon>Bacillati</taxon>
        <taxon>Bacillota</taxon>
        <taxon>Clostridia</taxon>
        <taxon>Eubacteriales</taxon>
        <taxon>Clostridiaceae</taxon>
        <taxon>Clostridium</taxon>
    </lineage>
</organism>
<dbReference type="Proteomes" id="UP000031366">
    <property type="component" value="Unassembled WGS sequence"/>
</dbReference>
<evidence type="ECO:0000313" key="7">
    <source>
        <dbReference type="EMBL" id="KIE47609.1"/>
    </source>
</evidence>
<feature type="transmembrane region" description="Helical" evidence="5">
    <location>
        <begin position="152"/>
        <end position="170"/>
    </location>
</feature>
<keyword evidence="3 5" id="KW-1133">Transmembrane helix</keyword>
<dbReference type="AlphaFoldDB" id="A0A0C1U490"/>
<protein>
    <submittedName>
        <fullName evidence="7">O-Antigen ligase family protein</fullName>
    </submittedName>
</protein>
<evidence type="ECO:0000256" key="4">
    <source>
        <dbReference type="ARBA" id="ARBA00023136"/>
    </source>
</evidence>
<reference evidence="7 8" key="1">
    <citation type="journal article" date="2015" name="Infect. Genet. Evol.">
        <title>Genomic sequences of six botulinum neurotoxin-producing strains representing three clostridial species illustrate the mobility and diversity of botulinum neurotoxin genes.</title>
        <authorList>
            <person name="Smith T.J."/>
            <person name="Hill K.K."/>
            <person name="Xie G."/>
            <person name="Foley B.T."/>
            <person name="Williamson C.H."/>
            <person name="Foster J.T."/>
            <person name="Johnson S.L."/>
            <person name="Chertkov O."/>
            <person name="Teshima H."/>
            <person name="Gibbons H.S."/>
            <person name="Johnsky L.A."/>
            <person name="Karavis M.A."/>
            <person name="Smith L.A."/>
        </authorList>
    </citation>
    <scope>NUCLEOTIDE SEQUENCE [LARGE SCALE GENOMIC DNA]</scope>
    <source>
        <strain evidence="7 8">CDC 2741</strain>
    </source>
</reference>
<name>A0A0C1U490_9CLOT</name>
<feature type="transmembrane region" description="Helical" evidence="5">
    <location>
        <begin position="37"/>
        <end position="55"/>
    </location>
</feature>
<dbReference type="OrthoDB" id="1897197at2"/>
<dbReference type="GO" id="GO:0016020">
    <property type="term" value="C:membrane"/>
    <property type="evidence" value="ECO:0007669"/>
    <property type="project" value="UniProtKB-SubCell"/>
</dbReference>
<dbReference type="InterPro" id="IPR007016">
    <property type="entry name" value="O-antigen_ligase-rel_domated"/>
</dbReference>
<comment type="caution">
    <text evidence="7">The sequence shown here is derived from an EMBL/GenBank/DDBJ whole genome shotgun (WGS) entry which is preliminary data.</text>
</comment>
<dbReference type="EMBL" id="AYSO01000014">
    <property type="protein sequence ID" value="KIE47609.1"/>
    <property type="molecule type" value="Genomic_DNA"/>
</dbReference>
<feature type="transmembrane region" description="Helical" evidence="5">
    <location>
        <begin position="249"/>
        <end position="282"/>
    </location>
</feature>
<feature type="transmembrane region" description="Helical" evidence="5">
    <location>
        <begin position="84"/>
        <end position="103"/>
    </location>
</feature>
<feature type="transmembrane region" description="Helical" evidence="5">
    <location>
        <begin position="124"/>
        <end position="146"/>
    </location>
</feature>
<comment type="subcellular location">
    <subcellularLocation>
        <location evidence="1">Membrane</location>
        <topology evidence="1">Multi-pass membrane protein</topology>
    </subcellularLocation>
</comment>
<feature type="domain" description="O-antigen ligase-related" evidence="6">
    <location>
        <begin position="253"/>
        <end position="403"/>
    </location>
</feature>
<dbReference type="PANTHER" id="PTHR37422:SF13">
    <property type="entry name" value="LIPOPOLYSACCHARIDE BIOSYNTHESIS PROTEIN PA4999-RELATED"/>
    <property type="match status" value="1"/>
</dbReference>
<evidence type="ECO:0000313" key="8">
    <source>
        <dbReference type="Proteomes" id="UP000031366"/>
    </source>
</evidence>
<keyword evidence="8" id="KW-1185">Reference proteome</keyword>
<dbReference type="Pfam" id="PF04932">
    <property type="entry name" value="Wzy_C"/>
    <property type="match status" value="1"/>
</dbReference>
<feature type="transmembrane region" description="Helical" evidence="5">
    <location>
        <begin position="422"/>
        <end position="439"/>
    </location>
</feature>
<evidence type="ECO:0000256" key="1">
    <source>
        <dbReference type="ARBA" id="ARBA00004141"/>
    </source>
</evidence>
<feature type="transmembrane region" description="Helical" evidence="5">
    <location>
        <begin position="288"/>
        <end position="310"/>
    </location>
</feature>
<evidence type="ECO:0000256" key="3">
    <source>
        <dbReference type="ARBA" id="ARBA00022989"/>
    </source>
</evidence>
<feature type="transmembrane region" description="Helical" evidence="5">
    <location>
        <begin position="331"/>
        <end position="350"/>
    </location>
</feature>
<dbReference type="STRING" id="29341.RSJ17_08175"/>
<keyword evidence="7" id="KW-0436">Ligase</keyword>
<proteinExistence type="predicted"/>
<feature type="transmembrane region" description="Helical" evidence="5">
    <location>
        <begin position="445"/>
        <end position="463"/>
    </location>
</feature>
<sequence length="478" mass="54632">MDVKKLINKYYKLGLISLALSIVLALPIMIQYGKKDAIMFVGSAFFLVLEILLLFKDKRLSILLFILSFPILVIARKFCYFNLFIFKITFETIYISIAFIVSFKEIKNIILRLLQNKKSLNFKFIIYTIIFLILAVNSSIFSHNVLNSAANVYISIIIPIAFILVVLANLSKSDKYYVYYALIAGLDFSCLYGIAQMRGVSFSQVKYHRLYLTFGYHNVNIFSAVLILILPLLFEMILYKKTTIKEKIFLFISFGLFSLATYMTYSRGAWLCYLISIGIIFISKKYKYVALLELLAIPIAFKPVMSKILTRGYVTTSFFMSQSNMARIQSYFTSFVMMVAHPFGIGGGSYGDMYLKYAEKGYLNMPDLMRANLQVADYSLEHAHNLLLQIGVEYGIIVMILFIVIIVNRLSAALKDYEHNRGIFAAIIVFIIISVLTGGEFDHKGVITPTLILWLLFGMTILNPKKDERNTNKLNAKK</sequence>
<keyword evidence="4 5" id="KW-0472">Membrane</keyword>
<accession>A0A0C1U490</accession>
<gene>
    <name evidence="7" type="ORF">U732_2894</name>
</gene>
<dbReference type="PANTHER" id="PTHR37422">
    <property type="entry name" value="TEICHURONIC ACID BIOSYNTHESIS PROTEIN TUAE"/>
    <property type="match status" value="1"/>
</dbReference>
<evidence type="ECO:0000256" key="2">
    <source>
        <dbReference type="ARBA" id="ARBA00022692"/>
    </source>
</evidence>
<feature type="transmembrane region" description="Helical" evidence="5">
    <location>
        <begin position="177"/>
        <end position="195"/>
    </location>
</feature>
<keyword evidence="2 5" id="KW-0812">Transmembrane</keyword>
<evidence type="ECO:0000256" key="5">
    <source>
        <dbReference type="SAM" id="Phobius"/>
    </source>
</evidence>
<feature type="transmembrane region" description="Helical" evidence="5">
    <location>
        <begin position="386"/>
        <end position="410"/>
    </location>
</feature>
<dbReference type="RefSeq" id="WP_039631215.1">
    <property type="nucleotide sequence ID" value="NZ_AYSO01000014.1"/>
</dbReference>
<dbReference type="InterPro" id="IPR051533">
    <property type="entry name" value="WaaL-like"/>
</dbReference>
<feature type="transmembrane region" description="Helical" evidence="5">
    <location>
        <begin position="215"/>
        <end position="237"/>
    </location>
</feature>
<dbReference type="GO" id="GO:0016874">
    <property type="term" value="F:ligase activity"/>
    <property type="evidence" value="ECO:0007669"/>
    <property type="project" value="UniProtKB-KW"/>
</dbReference>